<dbReference type="PANTHER" id="PTHR10794">
    <property type="entry name" value="ABHYDROLASE DOMAIN-CONTAINING PROTEIN"/>
    <property type="match status" value="1"/>
</dbReference>
<accession>A0ABT1P5A1</accession>
<dbReference type="PIRSF" id="PIRSF005211">
    <property type="entry name" value="Ab_hydro_YheT"/>
    <property type="match status" value="1"/>
</dbReference>
<dbReference type="Proteomes" id="UP001205566">
    <property type="component" value="Unassembled WGS sequence"/>
</dbReference>
<evidence type="ECO:0000259" key="2">
    <source>
        <dbReference type="Pfam" id="PF00561"/>
    </source>
</evidence>
<evidence type="ECO:0000313" key="3">
    <source>
        <dbReference type="EMBL" id="MCQ3830314.1"/>
    </source>
</evidence>
<dbReference type="InterPro" id="IPR050960">
    <property type="entry name" value="AB_hydrolase_4_sf"/>
</dbReference>
<dbReference type="PANTHER" id="PTHR10794:SF94">
    <property type="entry name" value="ESTERASE YHET-RELATED"/>
    <property type="match status" value="1"/>
</dbReference>
<comment type="similarity">
    <text evidence="1">Belongs to the AB hydrolase superfamily. AB hydrolase 4 family.</text>
</comment>
<dbReference type="Gene3D" id="3.40.50.1820">
    <property type="entry name" value="alpha/beta hydrolase"/>
    <property type="match status" value="1"/>
</dbReference>
<name>A0ABT1P5A1_9GAMM</name>
<keyword evidence="3" id="KW-0378">Hydrolase</keyword>
<organism evidence="3 4">
    <name type="scientific">Microbulbifer elongatus</name>
    <dbReference type="NCBI Taxonomy" id="86173"/>
    <lineage>
        <taxon>Bacteria</taxon>
        <taxon>Pseudomonadati</taxon>
        <taxon>Pseudomonadota</taxon>
        <taxon>Gammaproteobacteria</taxon>
        <taxon>Cellvibrionales</taxon>
        <taxon>Microbulbiferaceae</taxon>
        <taxon>Microbulbifer</taxon>
    </lineage>
</organism>
<evidence type="ECO:0000256" key="1">
    <source>
        <dbReference type="ARBA" id="ARBA00010884"/>
    </source>
</evidence>
<dbReference type="SUPFAM" id="SSF53474">
    <property type="entry name" value="alpha/beta-Hydrolases"/>
    <property type="match status" value="1"/>
</dbReference>
<dbReference type="Pfam" id="PF00561">
    <property type="entry name" value="Abhydrolase_1"/>
    <property type="match status" value="1"/>
</dbReference>
<dbReference type="InterPro" id="IPR029058">
    <property type="entry name" value="AB_hydrolase_fold"/>
</dbReference>
<evidence type="ECO:0000313" key="4">
    <source>
        <dbReference type="Proteomes" id="UP001205566"/>
    </source>
</evidence>
<proteinExistence type="inferred from homology"/>
<dbReference type="EMBL" id="JACASI010000033">
    <property type="protein sequence ID" value="MCQ3830314.1"/>
    <property type="molecule type" value="Genomic_DNA"/>
</dbReference>
<gene>
    <name evidence="3" type="ORF">HXX02_12735</name>
</gene>
<dbReference type="InterPro" id="IPR000073">
    <property type="entry name" value="AB_hydrolase_1"/>
</dbReference>
<reference evidence="3" key="1">
    <citation type="thesis" date="2020" institute="Technische Universitat Dresden" country="Dresden, Germany">
        <title>The Agarolytic System of Microbulbifer elongatus PORT2, Isolated from Batu Karas, Pangandaran West Java Indonesia.</title>
        <authorList>
            <person name="Anggraeni S.R."/>
        </authorList>
    </citation>
    <scope>NUCLEOTIDE SEQUENCE</scope>
    <source>
        <strain evidence="3">PORT2</strain>
    </source>
</reference>
<dbReference type="NCBIfam" id="NF008218">
    <property type="entry name" value="PRK10985.1"/>
    <property type="match status" value="1"/>
</dbReference>
<feature type="domain" description="AB hydrolase-1" evidence="2">
    <location>
        <begin position="69"/>
        <end position="310"/>
    </location>
</feature>
<protein>
    <submittedName>
        <fullName evidence="3">Hydrolase</fullName>
    </submittedName>
</protein>
<sequence length="339" mass="37235">MPATDEPHTFGEAFTPGIGLANCHLQTIFPVFHRAKPWVRTQAQWLDTPDGDRIALHTPARLADDRQRPIVLILHGLEGSVESPYVQGLMPALSAAGFQVAVMHFRGCGGVPNLLPRAYHSGDSEDPRWVAGRLRAHYPNTPLMSVGYSLGGNVLLKWLGEDGANSPLSAAVSVSAPLDLHLSSQQMNTGFSKVYQRHLLESLKKSLGRKARDPQLARQMPPLDRPRAFSNFRHFDDHFTAPLHGFRGVDDYYTRASSRPHLMDIARPTYLIHALDDPFVSPRAVPGATDVSPSVTLGISQRGGHVGFVSGSLWKPRYWLESAIPAFLKAQSPALSPRV</sequence>
<comment type="caution">
    <text evidence="3">The sequence shown here is derived from an EMBL/GenBank/DDBJ whole genome shotgun (WGS) entry which is preliminary data.</text>
</comment>
<dbReference type="InterPro" id="IPR012020">
    <property type="entry name" value="ABHD4"/>
</dbReference>
<dbReference type="GO" id="GO:0016787">
    <property type="term" value="F:hydrolase activity"/>
    <property type="evidence" value="ECO:0007669"/>
    <property type="project" value="UniProtKB-KW"/>
</dbReference>
<keyword evidence="4" id="KW-1185">Reference proteome</keyword>